<proteinExistence type="inferred from homology"/>
<keyword evidence="3 5" id="KW-0698">rRNA processing</keyword>
<dbReference type="EMBL" id="LT629787">
    <property type="protein sequence ID" value="SDT91541.1"/>
    <property type="molecule type" value="Genomic_DNA"/>
</dbReference>
<dbReference type="OrthoDB" id="9783509at2"/>
<dbReference type="InterPro" id="IPR056792">
    <property type="entry name" value="PRC_RimM"/>
</dbReference>
<keyword evidence="1 5" id="KW-0963">Cytoplasm</keyword>
<dbReference type="GO" id="GO:0042274">
    <property type="term" value="P:ribosomal small subunit biogenesis"/>
    <property type="evidence" value="ECO:0007669"/>
    <property type="project" value="UniProtKB-UniRule"/>
</dbReference>
<dbReference type="RefSeq" id="WP_092383737.1">
    <property type="nucleotide sequence ID" value="NZ_LT629787.1"/>
</dbReference>
<dbReference type="AlphaFoldDB" id="A0A1H2E8R3"/>
<dbReference type="STRING" id="1434072.SAMN05216210_0464"/>
<dbReference type="GO" id="GO:0005840">
    <property type="term" value="C:ribosome"/>
    <property type="evidence" value="ECO:0007669"/>
    <property type="project" value="InterPro"/>
</dbReference>
<dbReference type="Pfam" id="PF01782">
    <property type="entry name" value="RimM"/>
    <property type="match status" value="1"/>
</dbReference>
<dbReference type="InterPro" id="IPR002676">
    <property type="entry name" value="RimM_N"/>
</dbReference>
<dbReference type="GO" id="GO:0005737">
    <property type="term" value="C:cytoplasm"/>
    <property type="evidence" value="ECO:0007669"/>
    <property type="project" value="UniProtKB-SubCell"/>
</dbReference>
<dbReference type="GO" id="GO:0006364">
    <property type="term" value="P:rRNA processing"/>
    <property type="evidence" value="ECO:0007669"/>
    <property type="project" value="UniProtKB-UniRule"/>
</dbReference>
<dbReference type="PANTHER" id="PTHR33692:SF1">
    <property type="entry name" value="RIBOSOME MATURATION FACTOR RIMM"/>
    <property type="match status" value="1"/>
</dbReference>
<evidence type="ECO:0000256" key="1">
    <source>
        <dbReference type="ARBA" id="ARBA00022490"/>
    </source>
</evidence>
<evidence type="ECO:0000259" key="7">
    <source>
        <dbReference type="Pfam" id="PF24986"/>
    </source>
</evidence>
<comment type="subunit">
    <text evidence="5">Binds ribosomal protein uS19.</text>
</comment>
<keyword evidence="9" id="KW-1185">Reference proteome</keyword>
<evidence type="ECO:0000259" key="6">
    <source>
        <dbReference type="Pfam" id="PF01782"/>
    </source>
</evidence>
<dbReference type="InterPro" id="IPR036976">
    <property type="entry name" value="RimM_N_sf"/>
</dbReference>
<comment type="subcellular location">
    <subcellularLocation>
        <location evidence="5">Cytoplasm</location>
    </subcellularLocation>
</comment>
<comment type="function">
    <text evidence="5">An accessory protein needed during the final step in the assembly of 30S ribosomal subunit, possibly for assembly of the head region. Essential for efficient processing of 16S rRNA. May be needed both before and after RbfA during the maturation of 16S rRNA. It has affinity for free ribosomal 30S subunits but not for 70S ribosomes.</text>
</comment>
<name>A0A1H2E8R3_9GAMM</name>
<dbReference type="Gene3D" id="2.30.30.240">
    <property type="entry name" value="PRC-barrel domain"/>
    <property type="match status" value="1"/>
</dbReference>
<evidence type="ECO:0000313" key="9">
    <source>
        <dbReference type="Proteomes" id="UP000243924"/>
    </source>
</evidence>
<organism evidence="8 9">
    <name type="scientific">Halopseudomonas salegens</name>
    <dbReference type="NCBI Taxonomy" id="1434072"/>
    <lineage>
        <taxon>Bacteria</taxon>
        <taxon>Pseudomonadati</taxon>
        <taxon>Pseudomonadota</taxon>
        <taxon>Gammaproteobacteria</taxon>
        <taxon>Pseudomonadales</taxon>
        <taxon>Pseudomonadaceae</taxon>
        <taxon>Halopseudomonas</taxon>
    </lineage>
</organism>
<dbReference type="HAMAP" id="MF_00014">
    <property type="entry name" value="Ribosome_mat_RimM"/>
    <property type="match status" value="1"/>
</dbReference>
<protein>
    <recommendedName>
        <fullName evidence="5">Ribosome maturation factor RimM</fullName>
    </recommendedName>
</protein>
<dbReference type="Pfam" id="PF24986">
    <property type="entry name" value="PRC_RimM"/>
    <property type="match status" value="1"/>
</dbReference>
<sequence length="180" mass="19866">MAVDPVAESQPLTVMGEIVAVHGIRGAVKIYSHTDPLDSLLDYTGWVLRQGAHQHAVKVVSGRLQGRVLIVQLKGISDRNQALELVGHEVCVPSTSLPDLEPGEYYWHQLQGLQVFTLAGELLGVVDHLLETGANDVLVVKPCAGSLDQRERLLPYLPEDFIREIDLVAGRMQVDWDPEF</sequence>
<keyword evidence="2 5" id="KW-0690">Ribosome biogenesis</keyword>
<dbReference type="SUPFAM" id="SSF50447">
    <property type="entry name" value="Translation proteins"/>
    <property type="match status" value="1"/>
</dbReference>
<dbReference type="SUPFAM" id="SSF50346">
    <property type="entry name" value="PRC-barrel domain"/>
    <property type="match status" value="1"/>
</dbReference>
<dbReference type="NCBIfam" id="TIGR02273">
    <property type="entry name" value="16S_RimM"/>
    <property type="match status" value="1"/>
</dbReference>
<accession>A0A1H2E8R3</accession>
<feature type="domain" description="RimM N-terminal" evidence="6">
    <location>
        <begin position="14"/>
        <end position="94"/>
    </location>
</feature>
<keyword evidence="4 5" id="KW-0143">Chaperone</keyword>
<dbReference type="InterPro" id="IPR009000">
    <property type="entry name" value="Transl_B-barrel_sf"/>
</dbReference>
<dbReference type="GO" id="GO:0043022">
    <property type="term" value="F:ribosome binding"/>
    <property type="evidence" value="ECO:0007669"/>
    <property type="project" value="InterPro"/>
</dbReference>
<dbReference type="InterPro" id="IPR011961">
    <property type="entry name" value="RimM"/>
</dbReference>
<evidence type="ECO:0000256" key="3">
    <source>
        <dbReference type="ARBA" id="ARBA00022552"/>
    </source>
</evidence>
<gene>
    <name evidence="5" type="primary">rimM</name>
    <name evidence="8" type="ORF">SAMN05216210_0464</name>
</gene>
<evidence type="ECO:0000313" key="8">
    <source>
        <dbReference type="EMBL" id="SDT91541.1"/>
    </source>
</evidence>
<evidence type="ECO:0000256" key="2">
    <source>
        <dbReference type="ARBA" id="ARBA00022517"/>
    </source>
</evidence>
<comment type="similarity">
    <text evidence="5">Belongs to the RimM family.</text>
</comment>
<reference evidence="9" key="1">
    <citation type="submission" date="2016-10" db="EMBL/GenBank/DDBJ databases">
        <authorList>
            <person name="Varghese N."/>
            <person name="Submissions S."/>
        </authorList>
    </citation>
    <scope>NUCLEOTIDE SEQUENCE [LARGE SCALE GENOMIC DNA]</scope>
    <source>
        <strain evidence="9">CECT 8338</strain>
    </source>
</reference>
<dbReference type="InterPro" id="IPR011033">
    <property type="entry name" value="PRC_barrel-like_sf"/>
</dbReference>
<dbReference type="Gene3D" id="2.40.30.60">
    <property type="entry name" value="RimM"/>
    <property type="match status" value="1"/>
</dbReference>
<feature type="domain" description="Ribosome maturation factor RimM PRC barrel" evidence="7">
    <location>
        <begin position="107"/>
        <end position="177"/>
    </location>
</feature>
<dbReference type="PANTHER" id="PTHR33692">
    <property type="entry name" value="RIBOSOME MATURATION FACTOR RIMM"/>
    <property type="match status" value="1"/>
</dbReference>
<comment type="domain">
    <text evidence="5">The PRC barrel domain binds ribosomal protein uS19.</text>
</comment>
<evidence type="ECO:0000256" key="4">
    <source>
        <dbReference type="ARBA" id="ARBA00023186"/>
    </source>
</evidence>
<evidence type="ECO:0000256" key="5">
    <source>
        <dbReference type="HAMAP-Rule" id="MF_00014"/>
    </source>
</evidence>
<dbReference type="Proteomes" id="UP000243924">
    <property type="component" value="Chromosome I"/>
</dbReference>